<dbReference type="OrthoDB" id="9814807at2"/>
<dbReference type="InterPro" id="IPR002656">
    <property type="entry name" value="Acyl_transf_3_dom"/>
</dbReference>
<feature type="transmembrane region" description="Helical" evidence="2">
    <location>
        <begin position="117"/>
        <end position="137"/>
    </location>
</feature>
<dbReference type="PANTHER" id="PTHR23028">
    <property type="entry name" value="ACETYLTRANSFERASE"/>
    <property type="match status" value="1"/>
</dbReference>
<accession>A0A1G6GKQ0</accession>
<dbReference type="AlphaFoldDB" id="A0A1G6GKQ0"/>
<evidence type="ECO:0000259" key="3">
    <source>
        <dbReference type="Pfam" id="PF01757"/>
    </source>
</evidence>
<keyword evidence="2" id="KW-0812">Transmembrane</keyword>
<feature type="transmembrane region" description="Helical" evidence="2">
    <location>
        <begin position="149"/>
        <end position="173"/>
    </location>
</feature>
<keyword evidence="2" id="KW-1133">Transmembrane helix</keyword>
<feature type="transmembrane region" description="Helical" evidence="2">
    <location>
        <begin position="294"/>
        <end position="317"/>
    </location>
</feature>
<proteinExistence type="predicted"/>
<protein>
    <submittedName>
        <fullName evidence="4">Peptidoglycan/LPS O-acetylase OafA/YrhL, contains acyltransferase and SGNH-hydrolase domains</fullName>
    </submittedName>
</protein>
<reference evidence="5" key="1">
    <citation type="submission" date="2016-09" db="EMBL/GenBank/DDBJ databases">
        <authorList>
            <person name="Varghese N."/>
            <person name="Submissions S."/>
        </authorList>
    </citation>
    <scope>NUCLEOTIDE SEQUENCE [LARGE SCALE GENOMIC DNA]</scope>
    <source>
        <strain evidence="5">TNe-862</strain>
    </source>
</reference>
<feature type="domain" description="Acyltransferase 3" evidence="3">
    <location>
        <begin position="6"/>
        <end position="308"/>
    </location>
</feature>
<dbReference type="PANTHER" id="PTHR23028:SF131">
    <property type="entry name" value="BLR2367 PROTEIN"/>
    <property type="match status" value="1"/>
</dbReference>
<keyword evidence="4" id="KW-0378">Hydrolase</keyword>
<dbReference type="GO" id="GO:0016747">
    <property type="term" value="F:acyltransferase activity, transferring groups other than amino-acyl groups"/>
    <property type="evidence" value="ECO:0007669"/>
    <property type="project" value="InterPro"/>
</dbReference>
<feature type="region of interest" description="Disordered" evidence="1">
    <location>
        <begin position="338"/>
        <end position="367"/>
    </location>
</feature>
<dbReference type="EMBL" id="FMYQ01000001">
    <property type="protein sequence ID" value="SDB82423.1"/>
    <property type="molecule type" value="Genomic_DNA"/>
</dbReference>
<keyword evidence="5" id="KW-1185">Reference proteome</keyword>
<feature type="transmembrane region" description="Helical" evidence="2">
    <location>
        <begin position="229"/>
        <end position="246"/>
    </location>
</feature>
<name>A0A1G6GKQ0_9BURK</name>
<evidence type="ECO:0000313" key="4">
    <source>
        <dbReference type="EMBL" id="SDB82423.1"/>
    </source>
</evidence>
<dbReference type="Pfam" id="PF01757">
    <property type="entry name" value="Acyl_transf_3"/>
    <property type="match status" value="1"/>
</dbReference>
<feature type="transmembrane region" description="Helical" evidence="2">
    <location>
        <begin position="72"/>
        <end position="91"/>
    </location>
</feature>
<dbReference type="GO" id="GO:0016787">
    <property type="term" value="F:hydrolase activity"/>
    <property type="evidence" value="ECO:0007669"/>
    <property type="project" value="UniProtKB-KW"/>
</dbReference>
<feature type="transmembrane region" description="Helical" evidence="2">
    <location>
        <begin position="7"/>
        <end position="25"/>
    </location>
</feature>
<dbReference type="InterPro" id="IPR050879">
    <property type="entry name" value="Acyltransferase_3"/>
</dbReference>
<evidence type="ECO:0000256" key="2">
    <source>
        <dbReference type="SAM" id="Phobius"/>
    </source>
</evidence>
<dbReference type="RefSeq" id="WP_091992923.1">
    <property type="nucleotide sequence ID" value="NZ_FMYQ01000001.1"/>
</dbReference>
<keyword evidence="4" id="KW-0808">Transferase</keyword>
<keyword evidence="2" id="KW-0472">Membrane</keyword>
<dbReference type="STRING" id="416944.SAMN05421548_10140"/>
<organism evidence="4 5">
    <name type="scientific">Paraburkholderia lycopersici</name>
    <dbReference type="NCBI Taxonomy" id="416944"/>
    <lineage>
        <taxon>Bacteria</taxon>
        <taxon>Pseudomonadati</taxon>
        <taxon>Pseudomonadota</taxon>
        <taxon>Betaproteobacteria</taxon>
        <taxon>Burkholderiales</taxon>
        <taxon>Burkholderiaceae</taxon>
        <taxon>Paraburkholderia</taxon>
    </lineage>
</organism>
<sequence>MQKLQSLTVLRAVAAATVVFFHVMTPTGHTFGEFGVDIFFVISGFVIALVTDNPALTARRFLADRIARLVPLYWLLTLGVFAGALAAPDLFNSTTANFGNLLKSLLFIPYRKESGQIFPMLFVGWTLNYEMLFYAVTAVSMALMRRRRLLLASALIFVIFCAAKASGSHGVMADFYSNQRVLEFPLGFLIYRLWNFGIRINPLLAGGMAASAYTWMAYVNWHGLSHAPLLYYGAPAFLLIVSSLSLESAMDAGLLTRTAIFVGNASYAIYLSHPYCVEAARKLLPNAIDDFHPAAPVGVAVIIVVATAMGGALYQFVDWPMYRRARRLLQSAPAVRSRESGMAGSNPTRLAVDEEPAGDVPANRDTA</sequence>
<gene>
    <name evidence="4" type="ORF">SAMN05421548_10140</name>
</gene>
<feature type="transmembrane region" description="Helical" evidence="2">
    <location>
        <begin position="31"/>
        <end position="51"/>
    </location>
</feature>
<dbReference type="GO" id="GO:0016020">
    <property type="term" value="C:membrane"/>
    <property type="evidence" value="ECO:0007669"/>
    <property type="project" value="TreeGrafter"/>
</dbReference>
<keyword evidence="4" id="KW-0012">Acyltransferase</keyword>
<dbReference type="Proteomes" id="UP000198908">
    <property type="component" value="Unassembled WGS sequence"/>
</dbReference>
<dbReference type="GO" id="GO:0000271">
    <property type="term" value="P:polysaccharide biosynthetic process"/>
    <property type="evidence" value="ECO:0007669"/>
    <property type="project" value="TreeGrafter"/>
</dbReference>
<evidence type="ECO:0000256" key="1">
    <source>
        <dbReference type="SAM" id="MobiDB-lite"/>
    </source>
</evidence>
<evidence type="ECO:0000313" key="5">
    <source>
        <dbReference type="Proteomes" id="UP000198908"/>
    </source>
</evidence>